<evidence type="ECO:0000256" key="1">
    <source>
        <dbReference type="SAM" id="MobiDB-lite"/>
    </source>
</evidence>
<gene>
    <name evidence="2" type="ORF">SDC9_165184</name>
</gene>
<organism evidence="2">
    <name type="scientific">bioreactor metagenome</name>
    <dbReference type="NCBI Taxonomy" id="1076179"/>
    <lineage>
        <taxon>unclassified sequences</taxon>
        <taxon>metagenomes</taxon>
        <taxon>ecological metagenomes</taxon>
    </lineage>
</organism>
<protein>
    <submittedName>
        <fullName evidence="2">Uncharacterized protein</fullName>
    </submittedName>
</protein>
<dbReference type="AlphaFoldDB" id="A0A645FW84"/>
<evidence type="ECO:0000313" key="2">
    <source>
        <dbReference type="EMBL" id="MPN17829.1"/>
    </source>
</evidence>
<feature type="compositionally biased region" description="Basic and acidic residues" evidence="1">
    <location>
        <begin position="1"/>
        <end position="12"/>
    </location>
</feature>
<reference evidence="2" key="1">
    <citation type="submission" date="2019-08" db="EMBL/GenBank/DDBJ databases">
        <authorList>
            <person name="Kucharzyk K."/>
            <person name="Murdoch R.W."/>
            <person name="Higgins S."/>
            <person name="Loffler F."/>
        </authorList>
    </citation>
    <scope>NUCLEOTIDE SEQUENCE</scope>
</reference>
<sequence>MEPLSNHEERDPHKARKPKVFSLGCFAGEPWPEHQETEGSQAEAERDDVAGGDFGADHFVGGVNGRPEKVHDQQ</sequence>
<accession>A0A645FW84</accession>
<dbReference type="EMBL" id="VSSQ01065031">
    <property type="protein sequence ID" value="MPN17829.1"/>
    <property type="molecule type" value="Genomic_DNA"/>
</dbReference>
<feature type="region of interest" description="Disordered" evidence="1">
    <location>
        <begin position="1"/>
        <end position="74"/>
    </location>
</feature>
<proteinExistence type="predicted"/>
<comment type="caution">
    <text evidence="2">The sequence shown here is derived from an EMBL/GenBank/DDBJ whole genome shotgun (WGS) entry which is preliminary data.</text>
</comment>
<feature type="compositionally biased region" description="Basic and acidic residues" evidence="1">
    <location>
        <begin position="31"/>
        <end position="49"/>
    </location>
</feature>
<name>A0A645FW84_9ZZZZ</name>